<keyword evidence="1" id="KW-0812">Transmembrane</keyword>
<dbReference type="Proteomes" id="UP000595320">
    <property type="component" value="Chromosome"/>
</dbReference>
<evidence type="ECO:0000313" key="3">
    <source>
        <dbReference type="Proteomes" id="UP000595320"/>
    </source>
</evidence>
<organism evidence="2 3">
    <name type="scientific">Acinetobacter ursingii</name>
    <dbReference type="NCBI Taxonomy" id="108980"/>
    <lineage>
        <taxon>Bacteria</taxon>
        <taxon>Pseudomonadati</taxon>
        <taxon>Pseudomonadota</taxon>
        <taxon>Gammaproteobacteria</taxon>
        <taxon>Moraxellales</taxon>
        <taxon>Moraxellaceae</taxon>
        <taxon>Acinetobacter</taxon>
    </lineage>
</organism>
<keyword evidence="1" id="KW-1133">Transmembrane helix</keyword>
<dbReference type="EMBL" id="CP068176">
    <property type="protein sequence ID" value="QQT87548.1"/>
    <property type="molecule type" value="Genomic_DNA"/>
</dbReference>
<evidence type="ECO:0000256" key="1">
    <source>
        <dbReference type="SAM" id="Phobius"/>
    </source>
</evidence>
<gene>
    <name evidence="2" type="ORF">I6I53_07385</name>
</gene>
<feature type="transmembrane region" description="Helical" evidence="1">
    <location>
        <begin position="194"/>
        <end position="213"/>
    </location>
</feature>
<accession>A0A7T9Z800</accession>
<dbReference type="AlphaFoldDB" id="A0A7T9Z800"/>
<proteinExistence type="predicted"/>
<sequence length="220" mass="25499">MAFDLVHYFAEQTEIQKPQLFSQYSREKRSHYIFELNALVLGKLIQLWREDENKLYQEIHRIDPLYLQEIARHLVTSSNNQSELAPKEQEQALMEILELQFSEIKQLDDTGNFGPTGLKELLAGQIEHLSGQADDWVWSTNQLTELIGTKPQVSEELSLDETMKEFNQMVHTAQQPTETNHHNTIEIQELPIPAWSKIVAPIVALAILVFLYCQYSNLIH</sequence>
<dbReference type="RefSeq" id="WP_004995035.1">
    <property type="nucleotide sequence ID" value="NZ_BKGH01000110.1"/>
</dbReference>
<name>A0A7T9Z800_9GAMM</name>
<evidence type="ECO:0000313" key="2">
    <source>
        <dbReference type="EMBL" id="QQT87548.1"/>
    </source>
</evidence>
<dbReference type="GeneID" id="66210988"/>
<protein>
    <submittedName>
        <fullName evidence="2">Uncharacterized protein</fullName>
    </submittedName>
</protein>
<reference evidence="2 3" key="1">
    <citation type="submission" date="2021-01" db="EMBL/GenBank/DDBJ databases">
        <title>FDA dAtabase for Regulatory Grade micrObial Sequences (FDA-ARGOS): Supporting development and validation of Infectious Disease Dx tests.</title>
        <authorList>
            <person name="Sproer C."/>
            <person name="Gronow S."/>
            <person name="Severitt S."/>
            <person name="Schroder I."/>
            <person name="Tallon L."/>
            <person name="Sadzewicz L."/>
            <person name="Zhao X."/>
            <person name="Boylan J."/>
            <person name="Ott S."/>
            <person name="Bowen H."/>
            <person name="Vavikolanu K."/>
            <person name="Mehta A."/>
            <person name="Aluvathingal J."/>
            <person name="Nadendla S."/>
            <person name="Lowell S."/>
            <person name="Myers T."/>
            <person name="Yan Y."/>
            <person name="Sichtig H."/>
        </authorList>
    </citation>
    <scope>NUCLEOTIDE SEQUENCE [LARGE SCALE GENOMIC DNA]</scope>
    <source>
        <strain evidence="2 3">FDAARGOS_1096</strain>
    </source>
</reference>
<keyword evidence="1" id="KW-0472">Membrane</keyword>